<dbReference type="GO" id="GO:0004867">
    <property type="term" value="F:serine-type endopeptidase inhibitor activity"/>
    <property type="evidence" value="ECO:0007669"/>
    <property type="project" value="TreeGrafter"/>
</dbReference>
<feature type="domain" description="WAP" evidence="4">
    <location>
        <begin position="84"/>
        <end position="131"/>
    </location>
</feature>
<keyword evidence="2" id="KW-1015">Disulfide bond</keyword>
<dbReference type="SUPFAM" id="SSF57256">
    <property type="entry name" value="Elafin-like"/>
    <property type="match status" value="3"/>
</dbReference>
<evidence type="ECO:0000256" key="3">
    <source>
        <dbReference type="SAM" id="MobiDB-lite"/>
    </source>
</evidence>
<dbReference type="AlphaFoldDB" id="A0A669P2P2"/>
<evidence type="ECO:0000313" key="5">
    <source>
        <dbReference type="Ensembl" id="ENSPCLP00000000373.1"/>
    </source>
</evidence>
<protein>
    <recommendedName>
        <fullName evidence="4">WAP domain-containing protein</fullName>
    </recommendedName>
</protein>
<dbReference type="Gene3D" id="4.10.75.10">
    <property type="entry name" value="Elafin-like"/>
    <property type="match status" value="3"/>
</dbReference>
<dbReference type="GO" id="GO:0005615">
    <property type="term" value="C:extracellular space"/>
    <property type="evidence" value="ECO:0007669"/>
    <property type="project" value="TreeGrafter"/>
</dbReference>
<dbReference type="PANTHER" id="PTHR19441">
    <property type="entry name" value="WHEY ACDIC PROTEIN WAP"/>
    <property type="match status" value="1"/>
</dbReference>
<dbReference type="CDD" id="cd00199">
    <property type="entry name" value="WAP"/>
    <property type="match status" value="2"/>
</dbReference>
<name>A0A669P2P2_PHACC</name>
<feature type="region of interest" description="Disordered" evidence="3">
    <location>
        <begin position="1"/>
        <end position="23"/>
    </location>
</feature>
<dbReference type="PRINTS" id="PR00003">
    <property type="entry name" value="4DISULPHCORE"/>
</dbReference>
<keyword evidence="1" id="KW-0732">Signal</keyword>
<dbReference type="FunFam" id="4.10.75.10:FF:000001">
    <property type="entry name" value="Anosmin 1"/>
    <property type="match status" value="1"/>
</dbReference>
<evidence type="ECO:0000256" key="2">
    <source>
        <dbReference type="ARBA" id="ARBA00023157"/>
    </source>
</evidence>
<evidence type="ECO:0000313" key="6">
    <source>
        <dbReference type="Proteomes" id="UP000472261"/>
    </source>
</evidence>
<dbReference type="InterPro" id="IPR008197">
    <property type="entry name" value="WAP_dom"/>
</dbReference>
<reference evidence="5" key="1">
    <citation type="submission" date="2025-08" db="UniProtKB">
        <authorList>
            <consortium name="Ensembl"/>
        </authorList>
    </citation>
    <scope>IDENTIFICATION</scope>
</reference>
<evidence type="ECO:0000259" key="4">
    <source>
        <dbReference type="PROSITE" id="PS51390"/>
    </source>
</evidence>
<dbReference type="PROSITE" id="PS51390">
    <property type="entry name" value="WAP"/>
    <property type="match status" value="2"/>
</dbReference>
<dbReference type="Ensembl" id="ENSPCLT00000000491.1">
    <property type="protein sequence ID" value="ENSPCLP00000000373.1"/>
    <property type="gene ID" value="ENSPCLG00000000313.1"/>
</dbReference>
<accession>A0A669P2P2</accession>
<dbReference type="Pfam" id="PF00095">
    <property type="entry name" value="WAP"/>
    <property type="match status" value="3"/>
</dbReference>
<dbReference type="PANTHER" id="PTHR19441:SF30">
    <property type="entry name" value="ELAFIN"/>
    <property type="match status" value="1"/>
</dbReference>
<dbReference type="SMART" id="SM00217">
    <property type="entry name" value="WAP"/>
    <property type="match status" value="3"/>
</dbReference>
<evidence type="ECO:0000256" key="1">
    <source>
        <dbReference type="ARBA" id="ARBA00022729"/>
    </source>
</evidence>
<keyword evidence="6" id="KW-1185">Reference proteome</keyword>
<dbReference type="GO" id="GO:0019731">
    <property type="term" value="P:antibacterial humoral response"/>
    <property type="evidence" value="ECO:0007669"/>
    <property type="project" value="TreeGrafter"/>
</dbReference>
<dbReference type="GO" id="GO:0045087">
    <property type="term" value="P:innate immune response"/>
    <property type="evidence" value="ECO:0007669"/>
    <property type="project" value="TreeGrafter"/>
</dbReference>
<organism evidence="5 6">
    <name type="scientific">Phasianus colchicus</name>
    <name type="common">Common pheasant</name>
    <dbReference type="NCBI Taxonomy" id="9054"/>
    <lineage>
        <taxon>Eukaryota</taxon>
        <taxon>Metazoa</taxon>
        <taxon>Chordata</taxon>
        <taxon>Craniata</taxon>
        <taxon>Vertebrata</taxon>
        <taxon>Euteleostomi</taxon>
        <taxon>Archelosauria</taxon>
        <taxon>Archosauria</taxon>
        <taxon>Dinosauria</taxon>
        <taxon>Saurischia</taxon>
        <taxon>Theropoda</taxon>
        <taxon>Coelurosauria</taxon>
        <taxon>Aves</taxon>
        <taxon>Neognathae</taxon>
        <taxon>Galloanserae</taxon>
        <taxon>Galliformes</taxon>
        <taxon>Phasianidae</taxon>
        <taxon>Phasianinae</taxon>
        <taxon>Phasianus</taxon>
    </lineage>
</organism>
<reference evidence="5" key="2">
    <citation type="submission" date="2025-09" db="UniProtKB">
        <authorList>
            <consortium name="Ensembl"/>
        </authorList>
    </citation>
    <scope>IDENTIFICATION</scope>
</reference>
<proteinExistence type="predicted"/>
<dbReference type="Proteomes" id="UP000472261">
    <property type="component" value="Unplaced"/>
</dbReference>
<sequence length="291" mass="30871">MGCTGSPGSPRSPHWGAQGTGLGSTSHIPWPGCLRVTGDLERERCRGCASHGLGAQYSSGSLPRNELFMLSRLALSCTLSPLFPPAKSGLCPWKQARRDAVCPNLCTDDRNCPGDQKCCFSGCGLTCTTPYTGTSCPYPHSSPGVHPPAWVCTLRAHLCTPHACHRGRMGAGWRPEGSWGTAKSGACPVLLRGSLGPCLDRCDSDADCPGAKKCCTTGCGHVCKLPTEGKIFVPWGRNRCLILCLEDKDCPPSQKCCLQDCGRTCVPPLQGKTNPTPCLQRMAQDGALVLL</sequence>
<dbReference type="InterPro" id="IPR050514">
    <property type="entry name" value="WAP_four-disulfide_core"/>
</dbReference>
<dbReference type="InterPro" id="IPR036645">
    <property type="entry name" value="Elafin-like_sf"/>
</dbReference>
<feature type="domain" description="WAP" evidence="4">
    <location>
        <begin position="180"/>
        <end position="227"/>
    </location>
</feature>